<organism evidence="10 11">
    <name type="scientific">Halonatronomonas betaini</name>
    <dbReference type="NCBI Taxonomy" id="2778430"/>
    <lineage>
        <taxon>Bacteria</taxon>
        <taxon>Bacillati</taxon>
        <taxon>Bacillota</taxon>
        <taxon>Clostridia</taxon>
        <taxon>Halanaerobiales</taxon>
        <taxon>Halarsenatibacteraceae</taxon>
        <taxon>Halonatronomonas</taxon>
    </lineage>
</organism>
<dbReference type="SUPFAM" id="SSF103481">
    <property type="entry name" value="Multidrug resistance efflux transporter EmrE"/>
    <property type="match status" value="2"/>
</dbReference>
<dbReference type="Proteomes" id="UP000621436">
    <property type="component" value="Unassembled WGS sequence"/>
</dbReference>
<dbReference type="GO" id="GO:0005886">
    <property type="term" value="C:plasma membrane"/>
    <property type="evidence" value="ECO:0007669"/>
    <property type="project" value="UniProtKB-SubCell"/>
</dbReference>
<name>A0A931F904_9FIRM</name>
<comment type="similarity">
    <text evidence="2">Belongs to the EamA transporter family.</text>
</comment>
<feature type="domain" description="EamA" evidence="9">
    <location>
        <begin position="162"/>
        <end position="292"/>
    </location>
</feature>
<evidence type="ECO:0000313" key="11">
    <source>
        <dbReference type="Proteomes" id="UP000621436"/>
    </source>
</evidence>
<dbReference type="InterPro" id="IPR000620">
    <property type="entry name" value="EamA_dom"/>
</dbReference>
<feature type="transmembrane region" description="Helical" evidence="8">
    <location>
        <begin position="159"/>
        <end position="176"/>
    </location>
</feature>
<feature type="transmembrane region" description="Helical" evidence="8">
    <location>
        <begin position="48"/>
        <end position="69"/>
    </location>
</feature>
<keyword evidence="11" id="KW-1185">Reference proteome</keyword>
<evidence type="ECO:0000256" key="5">
    <source>
        <dbReference type="ARBA" id="ARBA00022692"/>
    </source>
</evidence>
<evidence type="ECO:0000259" key="9">
    <source>
        <dbReference type="Pfam" id="PF00892"/>
    </source>
</evidence>
<evidence type="ECO:0000256" key="6">
    <source>
        <dbReference type="ARBA" id="ARBA00022989"/>
    </source>
</evidence>
<evidence type="ECO:0000256" key="7">
    <source>
        <dbReference type="ARBA" id="ARBA00023136"/>
    </source>
</evidence>
<keyword evidence="4" id="KW-1003">Cell membrane</keyword>
<dbReference type="InterPro" id="IPR004626">
    <property type="entry name" value="RarD"/>
</dbReference>
<accession>A0A931F904</accession>
<feature type="transmembrane region" description="Helical" evidence="8">
    <location>
        <begin position="185"/>
        <end position="204"/>
    </location>
</feature>
<feature type="transmembrane region" description="Helical" evidence="8">
    <location>
        <begin position="18"/>
        <end position="36"/>
    </location>
</feature>
<dbReference type="NCBIfam" id="TIGR00688">
    <property type="entry name" value="rarD"/>
    <property type="match status" value="1"/>
</dbReference>
<feature type="transmembrane region" description="Helical" evidence="8">
    <location>
        <begin position="81"/>
        <end position="101"/>
    </location>
</feature>
<keyword evidence="5 8" id="KW-0812">Transmembrane</keyword>
<keyword evidence="6 8" id="KW-1133">Transmembrane helix</keyword>
<feature type="domain" description="EamA" evidence="9">
    <location>
        <begin position="17"/>
        <end position="151"/>
    </location>
</feature>
<dbReference type="PANTHER" id="PTHR22911:SF137">
    <property type="entry name" value="SOLUTE CARRIER FAMILY 35 MEMBER G2-RELATED"/>
    <property type="match status" value="1"/>
</dbReference>
<evidence type="ECO:0000313" key="10">
    <source>
        <dbReference type="EMBL" id="MBF8435537.1"/>
    </source>
</evidence>
<gene>
    <name evidence="10" type="primary">rarD</name>
    <name evidence="10" type="ORF">I0Q91_00465</name>
</gene>
<feature type="transmembrane region" description="Helical" evidence="8">
    <location>
        <begin position="251"/>
        <end position="270"/>
    </location>
</feature>
<evidence type="ECO:0000256" key="4">
    <source>
        <dbReference type="ARBA" id="ARBA00022475"/>
    </source>
</evidence>
<proteinExistence type="inferred from homology"/>
<feature type="transmembrane region" description="Helical" evidence="8">
    <location>
        <begin position="276"/>
        <end position="296"/>
    </location>
</feature>
<evidence type="ECO:0000256" key="1">
    <source>
        <dbReference type="ARBA" id="ARBA00004651"/>
    </source>
</evidence>
<reference evidence="10" key="1">
    <citation type="submission" date="2020-11" db="EMBL/GenBank/DDBJ databases">
        <title>Halonatronomonas betainensis gen. nov., sp. nov. a novel haloalkaliphilic representative of the family Halanaerobiacae capable of betaine degradation.</title>
        <authorList>
            <person name="Boltyanskaya Y."/>
            <person name="Kevbrin V."/>
            <person name="Detkova E."/>
            <person name="Grouzdev D.S."/>
            <person name="Koziaeva V."/>
            <person name="Zhilina T."/>
        </authorList>
    </citation>
    <scope>NUCLEOTIDE SEQUENCE</scope>
    <source>
        <strain evidence="10">Z-7014</strain>
    </source>
</reference>
<dbReference type="PANTHER" id="PTHR22911">
    <property type="entry name" value="ACYL-MALONYL CONDENSING ENZYME-RELATED"/>
    <property type="match status" value="1"/>
</dbReference>
<sequence>MKLENQSDSQNKYNKKLGIIYGVMAFTAWGFLPVYWDLLNQIPALEILAHRIVWSFIFVTALLIVKGKFNTLKEILASRQKSLLVFAGAVLISINWYTYIWAVNSNFVLQTSMGYYINPLVVSLLSMVVLKEKFNKGKITALILATIGVLIQTVQYGSVPWVALILAVSFALYGLVKKIVNIDTITALALETLMITPIALFYIGRIELGGTGSLTVIPFSVLVILLLSGIVTATPLLWFARGTQLVEFSTIGFLQYIAPTISFFLGVFFFREDFSITHLISFGFIWTALIVYTLAITRGTKKEQGQVRTSKSETRV</sequence>
<dbReference type="EMBL" id="JADPIE010000001">
    <property type="protein sequence ID" value="MBF8435537.1"/>
    <property type="molecule type" value="Genomic_DNA"/>
</dbReference>
<feature type="transmembrane region" description="Helical" evidence="8">
    <location>
        <begin position="113"/>
        <end position="130"/>
    </location>
</feature>
<protein>
    <submittedName>
        <fullName evidence="10">EamA family transporter RarD</fullName>
    </submittedName>
</protein>
<keyword evidence="3" id="KW-0813">Transport</keyword>
<evidence type="ECO:0000256" key="2">
    <source>
        <dbReference type="ARBA" id="ARBA00007362"/>
    </source>
</evidence>
<dbReference type="Pfam" id="PF00892">
    <property type="entry name" value="EamA"/>
    <property type="match status" value="2"/>
</dbReference>
<evidence type="ECO:0000256" key="8">
    <source>
        <dbReference type="SAM" id="Phobius"/>
    </source>
</evidence>
<evidence type="ECO:0000256" key="3">
    <source>
        <dbReference type="ARBA" id="ARBA00022448"/>
    </source>
</evidence>
<feature type="transmembrane region" description="Helical" evidence="8">
    <location>
        <begin position="216"/>
        <end position="239"/>
    </location>
</feature>
<comment type="caution">
    <text evidence="10">The sequence shown here is derived from an EMBL/GenBank/DDBJ whole genome shotgun (WGS) entry which is preliminary data.</text>
</comment>
<comment type="subcellular location">
    <subcellularLocation>
        <location evidence="1">Cell membrane</location>
        <topology evidence="1">Multi-pass membrane protein</topology>
    </subcellularLocation>
</comment>
<dbReference type="InterPro" id="IPR037185">
    <property type="entry name" value="EmrE-like"/>
</dbReference>
<dbReference type="AlphaFoldDB" id="A0A931F904"/>
<keyword evidence="7 8" id="KW-0472">Membrane</keyword>
<feature type="transmembrane region" description="Helical" evidence="8">
    <location>
        <begin position="137"/>
        <end position="153"/>
    </location>
</feature>